<dbReference type="Proteomes" id="UP000005365">
    <property type="component" value="Unassembled WGS sequence"/>
</dbReference>
<name>C6M909_NEISI</name>
<evidence type="ECO:0000313" key="2">
    <source>
        <dbReference type="Proteomes" id="UP000005365"/>
    </source>
</evidence>
<gene>
    <name evidence="1" type="ORF">NEISICOT_03034</name>
</gene>
<organism evidence="1 2">
    <name type="scientific">Neisseria sicca ATCC 29256</name>
    <dbReference type="NCBI Taxonomy" id="547045"/>
    <lineage>
        <taxon>Bacteria</taxon>
        <taxon>Pseudomonadati</taxon>
        <taxon>Pseudomonadota</taxon>
        <taxon>Betaproteobacteria</taxon>
        <taxon>Neisseriales</taxon>
        <taxon>Neisseriaceae</taxon>
        <taxon>Neisseria</taxon>
    </lineage>
</organism>
<reference evidence="1" key="1">
    <citation type="submission" date="2009-07" db="EMBL/GenBank/DDBJ databases">
        <authorList>
            <person name="Weinstock G."/>
            <person name="Sodergren E."/>
            <person name="Clifton S."/>
            <person name="Fulton L."/>
            <person name="Fulton B."/>
            <person name="Courtney L."/>
            <person name="Fronick C."/>
            <person name="Harrison M."/>
            <person name="Strong C."/>
            <person name="Farmer C."/>
            <person name="Delahaunty K."/>
            <person name="Markovic C."/>
            <person name="Hall O."/>
            <person name="Minx P."/>
            <person name="Tomlinson C."/>
            <person name="Mitreva M."/>
            <person name="Nelson J."/>
            <person name="Hou S."/>
            <person name="Wollam A."/>
            <person name="Pepin K.H."/>
            <person name="Johnson M."/>
            <person name="Bhonagiri V."/>
            <person name="Nash W.E."/>
            <person name="Warren W."/>
            <person name="Chinwalla A."/>
            <person name="Mardis E.R."/>
            <person name="Wilson R.K."/>
        </authorList>
    </citation>
    <scope>NUCLEOTIDE SEQUENCE [LARGE SCALE GENOMIC DNA]</scope>
    <source>
        <strain evidence="1">ATCC 29256</strain>
    </source>
</reference>
<dbReference type="AlphaFoldDB" id="C6M909"/>
<evidence type="ECO:0000313" key="1">
    <source>
        <dbReference type="EMBL" id="EET43239.1"/>
    </source>
</evidence>
<dbReference type="EMBL" id="ACKO02000024">
    <property type="protein sequence ID" value="EET43239.1"/>
    <property type="molecule type" value="Genomic_DNA"/>
</dbReference>
<comment type="caution">
    <text evidence="1">The sequence shown here is derived from an EMBL/GenBank/DDBJ whole genome shotgun (WGS) entry which is preliminary data.</text>
</comment>
<proteinExistence type="predicted"/>
<keyword evidence="2" id="KW-1185">Reference proteome</keyword>
<sequence>MFPNEKFLTRYCSRQTVGCQIHRGGLTIPRSVHDMARDTV</sequence>
<protein>
    <submittedName>
        <fullName evidence="1">Uncharacterized protein</fullName>
    </submittedName>
</protein>
<accession>C6M909</accession>